<dbReference type="Gene3D" id="1.10.510.10">
    <property type="entry name" value="Transferase(Phosphotransferase) domain 1"/>
    <property type="match status" value="1"/>
</dbReference>
<dbReference type="PROSITE" id="PS00108">
    <property type="entry name" value="PROTEIN_KINASE_ST"/>
    <property type="match status" value="1"/>
</dbReference>
<evidence type="ECO:0000313" key="8">
    <source>
        <dbReference type="EMBL" id="OEH77476.1"/>
    </source>
</evidence>
<name>A0A1D3D1Z9_9EIME</name>
<dbReference type="GO" id="GO:0005524">
    <property type="term" value="F:ATP binding"/>
    <property type="evidence" value="ECO:0007669"/>
    <property type="project" value="UniProtKB-KW"/>
</dbReference>
<dbReference type="VEuPathDB" id="ToxoDB:cyc_02951"/>
<evidence type="ECO:0000256" key="6">
    <source>
        <dbReference type="SAM" id="MobiDB-lite"/>
    </source>
</evidence>
<feature type="compositionally biased region" description="Low complexity" evidence="6">
    <location>
        <begin position="679"/>
        <end position="695"/>
    </location>
</feature>
<dbReference type="InterPro" id="IPR000719">
    <property type="entry name" value="Prot_kinase_dom"/>
</dbReference>
<dbReference type="Gene3D" id="3.30.200.20">
    <property type="entry name" value="Phosphorylase Kinase, domain 1"/>
    <property type="match status" value="1"/>
</dbReference>
<keyword evidence="9" id="KW-1185">Reference proteome</keyword>
<feature type="compositionally biased region" description="Low complexity" evidence="6">
    <location>
        <begin position="24"/>
        <end position="35"/>
    </location>
</feature>
<dbReference type="InterPro" id="IPR011009">
    <property type="entry name" value="Kinase-like_dom_sf"/>
</dbReference>
<feature type="region of interest" description="Disordered" evidence="6">
    <location>
        <begin position="656"/>
        <end position="697"/>
    </location>
</feature>
<dbReference type="AlphaFoldDB" id="A0A1D3D1Z9"/>
<feature type="compositionally biased region" description="Low complexity" evidence="6">
    <location>
        <begin position="656"/>
        <end position="666"/>
    </location>
</feature>
<comment type="caution">
    <text evidence="8">The sequence shown here is derived from an EMBL/GenBank/DDBJ whole genome shotgun (WGS) entry which is preliminary data.</text>
</comment>
<dbReference type="SUPFAM" id="SSF56112">
    <property type="entry name" value="Protein kinase-like (PK-like)"/>
    <property type="match status" value="1"/>
</dbReference>
<evidence type="ECO:0000256" key="1">
    <source>
        <dbReference type="ARBA" id="ARBA00022527"/>
    </source>
</evidence>
<dbReference type="InterPro" id="IPR050205">
    <property type="entry name" value="CDPK_Ser/Thr_kinases"/>
</dbReference>
<evidence type="ECO:0000259" key="7">
    <source>
        <dbReference type="PROSITE" id="PS50011"/>
    </source>
</evidence>
<organism evidence="8 9">
    <name type="scientific">Cyclospora cayetanensis</name>
    <dbReference type="NCBI Taxonomy" id="88456"/>
    <lineage>
        <taxon>Eukaryota</taxon>
        <taxon>Sar</taxon>
        <taxon>Alveolata</taxon>
        <taxon>Apicomplexa</taxon>
        <taxon>Conoidasida</taxon>
        <taxon>Coccidia</taxon>
        <taxon>Eucoccidiorida</taxon>
        <taxon>Eimeriorina</taxon>
        <taxon>Eimeriidae</taxon>
        <taxon>Cyclospora</taxon>
    </lineage>
</organism>
<dbReference type="PANTHER" id="PTHR24349">
    <property type="entry name" value="SERINE/THREONINE-PROTEIN KINASE"/>
    <property type="match status" value="1"/>
</dbReference>
<dbReference type="Proteomes" id="UP000095192">
    <property type="component" value="Unassembled WGS sequence"/>
</dbReference>
<feature type="region of interest" description="Disordered" evidence="6">
    <location>
        <begin position="903"/>
        <end position="922"/>
    </location>
</feature>
<dbReference type="VEuPathDB" id="ToxoDB:LOC34619718"/>
<feature type="compositionally biased region" description="Basic residues" evidence="6">
    <location>
        <begin position="63"/>
        <end position="77"/>
    </location>
</feature>
<dbReference type="PROSITE" id="PS50011">
    <property type="entry name" value="PROTEIN_KINASE_DOM"/>
    <property type="match status" value="1"/>
</dbReference>
<feature type="region of interest" description="Disordered" evidence="6">
    <location>
        <begin position="538"/>
        <end position="559"/>
    </location>
</feature>
<feature type="domain" description="Protein kinase" evidence="7">
    <location>
        <begin position="123"/>
        <end position="498"/>
    </location>
</feature>
<dbReference type="EMBL" id="JROU02001082">
    <property type="protein sequence ID" value="OEH77476.1"/>
    <property type="molecule type" value="Genomic_DNA"/>
</dbReference>
<gene>
    <name evidence="8" type="ORF">cyc_02951</name>
</gene>
<protein>
    <recommendedName>
        <fullName evidence="7">Protein kinase domain-containing protein</fullName>
    </recommendedName>
</protein>
<dbReference type="Pfam" id="PF00069">
    <property type="entry name" value="Pkinase"/>
    <property type="match status" value="2"/>
</dbReference>
<accession>A0A1D3D1Z9</accession>
<evidence type="ECO:0000256" key="5">
    <source>
        <dbReference type="ARBA" id="ARBA00022840"/>
    </source>
</evidence>
<dbReference type="GO" id="GO:0004674">
    <property type="term" value="F:protein serine/threonine kinase activity"/>
    <property type="evidence" value="ECO:0007669"/>
    <property type="project" value="UniProtKB-KW"/>
</dbReference>
<reference evidence="8 9" key="1">
    <citation type="journal article" date="2016" name="BMC Genomics">
        <title>Comparative genomics reveals Cyclospora cayetanensis possesses coccidia-like metabolism and invasion components but unique surface antigens.</title>
        <authorList>
            <person name="Liu S."/>
            <person name="Wang L."/>
            <person name="Zheng H."/>
            <person name="Xu Z."/>
            <person name="Roellig D.M."/>
            <person name="Li N."/>
            <person name="Frace M.A."/>
            <person name="Tang K."/>
            <person name="Arrowood M.J."/>
            <person name="Moss D.M."/>
            <person name="Zhang L."/>
            <person name="Feng Y."/>
            <person name="Xiao L."/>
        </authorList>
    </citation>
    <scope>NUCLEOTIDE SEQUENCE [LARGE SCALE GENOMIC DNA]</scope>
    <source>
        <strain evidence="8 9">CHN_HEN01</strain>
    </source>
</reference>
<keyword evidence="3" id="KW-0547">Nucleotide-binding</keyword>
<keyword evidence="5" id="KW-0067">ATP-binding</keyword>
<evidence type="ECO:0000256" key="4">
    <source>
        <dbReference type="ARBA" id="ARBA00022777"/>
    </source>
</evidence>
<dbReference type="InParanoid" id="A0A1D3D1Z9"/>
<keyword evidence="1" id="KW-0723">Serine/threonine-protein kinase</keyword>
<dbReference type="SMART" id="SM00220">
    <property type="entry name" value="S_TKc"/>
    <property type="match status" value="1"/>
</dbReference>
<feature type="region of interest" description="Disordered" evidence="6">
    <location>
        <begin position="61"/>
        <end position="83"/>
    </location>
</feature>
<feature type="region of interest" description="Disordered" evidence="6">
    <location>
        <begin position="1"/>
        <end position="36"/>
    </location>
</feature>
<keyword evidence="2" id="KW-0808">Transferase</keyword>
<keyword evidence="4" id="KW-0418">Kinase</keyword>
<evidence type="ECO:0000256" key="3">
    <source>
        <dbReference type="ARBA" id="ARBA00022741"/>
    </source>
</evidence>
<evidence type="ECO:0000256" key="2">
    <source>
        <dbReference type="ARBA" id="ARBA00022679"/>
    </source>
</evidence>
<feature type="compositionally biased region" description="Low complexity" evidence="6">
    <location>
        <begin position="539"/>
        <end position="554"/>
    </location>
</feature>
<dbReference type="InterPro" id="IPR008271">
    <property type="entry name" value="Ser/Thr_kinase_AS"/>
</dbReference>
<proteinExistence type="predicted"/>
<sequence>MWPSKRRSRGPREGSESGVQVCGQTLRQQDQQPLEQHQDSLENNMHQHQHLQRYSLQHQDYNHHHRQHDHHNKHGVKQRQQQLPQQKMRQQLVKHATEAPPVDSLFGGVSCSCCGSKPSLVPHKMIQLLSGGATVHDFYQVGKLLSICTIPKPVQQKPAQTQGQQPEQPLDDLSMRAATDWNRPLLYHAVTQDERREKKVLKVVKKKKGAVQSEADGAWRRMCTHMLNLPPHPNVLSFEAVLETSDAFIFASEHLEGGELFDFLLREKSIHEDVCQFITLQILRAVDHLHRHNLLHRDVKPENLMFRRRQGHDAATSPRYRQHWQHHKRRGQHKQDGAAMVCNEEEDAIPGPFTLSMEEQHELLLIDFDTSMFIHDPYANKVGEAGSSPRRLVGTYGYLAPEVLKAGHYSRASDLWSVGIILYILMTGAPPMPMEEMTSARSALNAIKRVVEDGGGIDFEAASLGEFPLARDLCRRLLEIDPEKRIQTAAHAMEHPWLSNVIHMGRILFFIVLFLLFLRACGISLSLRLDVVRNRPLRSSTTHSISPHTPTSASGQPPEGVFSCPRHRYLVVDADNVDSNGCPGTPEYTARQAGPEVPGASGGTEQAVYNQVHIHGEAAGHILHKLSFVAPGVLPEGKAAREGNRHALAVVAPAATATAATSSPHRTPTEVSSLESIRTSGAESSSNSSKTSGSNDAKISATLEELPSLISLKKDHGISRASMSCITADLGQHYYSGSFPTPEEAPGVSQGTRHNSGWSCATTVGGVIPGYSTSTSKGGVGGSFYSIGSPYNTPPFLSSAPAGGPHPGDICCSVSVSPACLFVEPESPLGAPLGPLGTGSPNIPFSSDECHCSCKNSRSCGEGGQHHVPTFEAEDAWCRPERHQVRLRELSLSCPLTVKSPREGVTDGHISRGAGPSGQQQQATTAVVLVDPRQTHRLEQHVPGTNNCAEIQGYPTTMQANGWEALCVER</sequence>
<evidence type="ECO:0000313" key="9">
    <source>
        <dbReference type="Proteomes" id="UP000095192"/>
    </source>
</evidence>